<feature type="compositionally biased region" description="Basic residues" evidence="1">
    <location>
        <begin position="73"/>
        <end position="85"/>
    </location>
</feature>
<proteinExistence type="predicted"/>
<gene>
    <name evidence="2" type="ORF">MCOR_25479</name>
</gene>
<sequence>MTSQGQQNDKKSDKQHPLITDERDDDVKSTQEEEIGNEMKDVITDRDESDDMPAMIANDYLDNSPITPDITRKPPRLIRKPKLRGKLFINNSKLGSTRSRRNIKSAHQISREQAKEQAKRASHKTGNRSEVNSPRKKAKVQCNVHGPVASTNSSEFNHDVDRTCSQESIPETDKEDTFYEHDEFLDSLEEISNDLDEQAMDTESLPGPSGLCSPQEKQENEDVTETVETISVSLVTTRMYLGEDLLSERKEHVFSSSLHNDPREMDWESFFEGVQEEIQAHARDEHRRQADAEFLKK</sequence>
<evidence type="ECO:0000313" key="2">
    <source>
        <dbReference type="EMBL" id="CAC5390377.1"/>
    </source>
</evidence>
<feature type="region of interest" description="Disordered" evidence="1">
    <location>
        <begin position="195"/>
        <end position="225"/>
    </location>
</feature>
<reference evidence="2 3" key="1">
    <citation type="submission" date="2020-06" db="EMBL/GenBank/DDBJ databases">
        <authorList>
            <person name="Li R."/>
            <person name="Bekaert M."/>
        </authorList>
    </citation>
    <scope>NUCLEOTIDE SEQUENCE [LARGE SCALE GENOMIC DNA]</scope>
    <source>
        <strain evidence="3">wild</strain>
    </source>
</reference>
<organism evidence="2 3">
    <name type="scientific">Mytilus coruscus</name>
    <name type="common">Sea mussel</name>
    <dbReference type="NCBI Taxonomy" id="42192"/>
    <lineage>
        <taxon>Eukaryota</taxon>
        <taxon>Metazoa</taxon>
        <taxon>Spiralia</taxon>
        <taxon>Lophotrochozoa</taxon>
        <taxon>Mollusca</taxon>
        <taxon>Bivalvia</taxon>
        <taxon>Autobranchia</taxon>
        <taxon>Pteriomorphia</taxon>
        <taxon>Mytilida</taxon>
        <taxon>Mytiloidea</taxon>
        <taxon>Mytilidae</taxon>
        <taxon>Mytilinae</taxon>
        <taxon>Mytilus</taxon>
    </lineage>
</organism>
<dbReference type="EMBL" id="CACVKT020004511">
    <property type="protein sequence ID" value="CAC5390377.1"/>
    <property type="molecule type" value="Genomic_DNA"/>
</dbReference>
<accession>A0A6J8C6S9</accession>
<feature type="region of interest" description="Disordered" evidence="1">
    <location>
        <begin position="1"/>
        <end position="177"/>
    </location>
</feature>
<protein>
    <submittedName>
        <fullName evidence="2">Uncharacterized protein</fullName>
    </submittedName>
</protein>
<keyword evidence="3" id="KW-1185">Reference proteome</keyword>
<dbReference type="OrthoDB" id="10431566at2759"/>
<feature type="compositionally biased region" description="Basic and acidic residues" evidence="1">
    <location>
        <begin position="8"/>
        <end position="46"/>
    </location>
</feature>
<name>A0A6J8C6S9_MYTCO</name>
<dbReference type="AlphaFoldDB" id="A0A6J8C6S9"/>
<feature type="compositionally biased region" description="Basic and acidic residues" evidence="1">
    <location>
        <begin position="109"/>
        <end position="119"/>
    </location>
</feature>
<evidence type="ECO:0000256" key="1">
    <source>
        <dbReference type="SAM" id="MobiDB-lite"/>
    </source>
</evidence>
<evidence type="ECO:0000313" key="3">
    <source>
        <dbReference type="Proteomes" id="UP000507470"/>
    </source>
</evidence>
<dbReference type="Proteomes" id="UP000507470">
    <property type="component" value="Unassembled WGS sequence"/>
</dbReference>